<proteinExistence type="predicted"/>
<evidence type="ECO:0000313" key="2">
    <source>
        <dbReference type="Proteomes" id="UP001345963"/>
    </source>
</evidence>
<dbReference type="EMBL" id="JAHUTI010092065">
    <property type="protein sequence ID" value="MED6262281.1"/>
    <property type="molecule type" value="Genomic_DNA"/>
</dbReference>
<reference evidence="1 2" key="1">
    <citation type="submission" date="2021-07" db="EMBL/GenBank/DDBJ databases">
        <authorList>
            <person name="Palmer J.M."/>
        </authorList>
    </citation>
    <scope>NUCLEOTIDE SEQUENCE [LARGE SCALE GENOMIC DNA]</scope>
    <source>
        <strain evidence="1 2">AT_MEX2019</strain>
        <tissue evidence="1">Muscle</tissue>
    </source>
</reference>
<evidence type="ECO:0000313" key="1">
    <source>
        <dbReference type="EMBL" id="MED6262281.1"/>
    </source>
</evidence>
<accession>A0ABU7CH50</accession>
<sequence>MGPVQGFPPVVLSPGVWGYPLPFPFPYPDFDYRLLYGLYPPGTYTTFSKEHKGTLELDSRRSSHMPLRGPKSEYDKDGELLRISQSFNKPFPRHLNVASFGL</sequence>
<protein>
    <submittedName>
        <fullName evidence="1">Uncharacterized protein</fullName>
    </submittedName>
</protein>
<name>A0ABU7CH50_9TELE</name>
<comment type="caution">
    <text evidence="1">The sequence shown here is derived from an EMBL/GenBank/DDBJ whole genome shotgun (WGS) entry which is preliminary data.</text>
</comment>
<gene>
    <name evidence="1" type="ORF">ATANTOWER_017184</name>
</gene>
<dbReference type="Proteomes" id="UP001345963">
    <property type="component" value="Unassembled WGS sequence"/>
</dbReference>
<keyword evidence="2" id="KW-1185">Reference proteome</keyword>
<organism evidence="1 2">
    <name type="scientific">Ataeniobius toweri</name>
    <dbReference type="NCBI Taxonomy" id="208326"/>
    <lineage>
        <taxon>Eukaryota</taxon>
        <taxon>Metazoa</taxon>
        <taxon>Chordata</taxon>
        <taxon>Craniata</taxon>
        <taxon>Vertebrata</taxon>
        <taxon>Euteleostomi</taxon>
        <taxon>Actinopterygii</taxon>
        <taxon>Neopterygii</taxon>
        <taxon>Teleostei</taxon>
        <taxon>Neoteleostei</taxon>
        <taxon>Acanthomorphata</taxon>
        <taxon>Ovalentaria</taxon>
        <taxon>Atherinomorphae</taxon>
        <taxon>Cyprinodontiformes</taxon>
        <taxon>Goodeidae</taxon>
        <taxon>Ataeniobius</taxon>
    </lineage>
</organism>